<dbReference type="Gene3D" id="1.10.357.10">
    <property type="entry name" value="Tetracycline Repressor, domain 2"/>
    <property type="match status" value="1"/>
</dbReference>
<gene>
    <name evidence="6" type="ORF">QU24_03965</name>
</gene>
<organism evidence="6 7">
    <name type="scientific">Pantoea rodasii</name>
    <dbReference type="NCBI Taxonomy" id="1076549"/>
    <lineage>
        <taxon>Bacteria</taxon>
        <taxon>Pseudomonadati</taxon>
        <taxon>Pseudomonadota</taxon>
        <taxon>Gammaproteobacteria</taxon>
        <taxon>Enterobacterales</taxon>
        <taxon>Erwiniaceae</taxon>
        <taxon>Pantoea</taxon>
    </lineage>
</organism>
<reference evidence="6 7" key="1">
    <citation type="submission" date="2014-11" db="EMBL/GenBank/DDBJ databases">
        <title>Genome sequencing of Pantoea rodasii ND03.</title>
        <authorList>
            <person name="Muhamad Yunos N.Y."/>
            <person name="Chan K.-G."/>
        </authorList>
    </citation>
    <scope>NUCLEOTIDE SEQUENCE [LARGE SCALE GENOMIC DNA]</scope>
    <source>
        <strain evidence="6 7">ND03</strain>
    </source>
</reference>
<protein>
    <submittedName>
        <fullName evidence="6">Bilin biosynthesis protein CpeZ</fullName>
    </submittedName>
</protein>
<dbReference type="GO" id="GO:0000976">
    <property type="term" value="F:transcription cis-regulatory region binding"/>
    <property type="evidence" value="ECO:0007669"/>
    <property type="project" value="TreeGrafter"/>
</dbReference>
<dbReference type="EMBL" id="JTJJ01000017">
    <property type="protein sequence ID" value="KHJ69322.1"/>
    <property type="molecule type" value="Genomic_DNA"/>
</dbReference>
<dbReference type="InterPro" id="IPR009057">
    <property type="entry name" value="Homeodomain-like_sf"/>
</dbReference>
<comment type="caution">
    <text evidence="6">The sequence shown here is derived from an EMBL/GenBank/DDBJ whole genome shotgun (WGS) entry which is preliminary data.</text>
</comment>
<dbReference type="PROSITE" id="PS50977">
    <property type="entry name" value="HTH_TETR_2"/>
    <property type="match status" value="1"/>
</dbReference>
<keyword evidence="1" id="KW-0805">Transcription regulation</keyword>
<evidence type="ECO:0000256" key="2">
    <source>
        <dbReference type="ARBA" id="ARBA00023125"/>
    </source>
</evidence>
<name>A0A0B1RDM2_9GAMM</name>
<evidence type="ECO:0000256" key="4">
    <source>
        <dbReference type="PROSITE-ProRule" id="PRU00335"/>
    </source>
</evidence>
<feature type="DNA-binding region" description="H-T-H motif" evidence="4">
    <location>
        <begin position="34"/>
        <end position="53"/>
    </location>
</feature>
<dbReference type="SUPFAM" id="SSF46689">
    <property type="entry name" value="Homeodomain-like"/>
    <property type="match status" value="1"/>
</dbReference>
<dbReference type="PANTHER" id="PTHR30055">
    <property type="entry name" value="HTH-TYPE TRANSCRIPTIONAL REGULATOR RUTR"/>
    <property type="match status" value="1"/>
</dbReference>
<dbReference type="InterPro" id="IPR023772">
    <property type="entry name" value="DNA-bd_HTH_TetR-type_CS"/>
</dbReference>
<dbReference type="InterPro" id="IPR001647">
    <property type="entry name" value="HTH_TetR"/>
</dbReference>
<evidence type="ECO:0000256" key="1">
    <source>
        <dbReference type="ARBA" id="ARBA00023015"/>
    </source>
</evidence>
<evidence type="ECO:0000313" key="7">
    <source>
        <dbReference type="Proteomes" id="UP000030853"/>
    </source>
</evidence>
<proteinExistence type="predicted"/>
<sequence>MSKSENESLIQQRQRLIIASAKICFSRSGFHGASMADISRESGLGAGQIYRYFKSKELIVSETIKNIAINWRVFLTSNLPGETRTDDIINPDSLFWQAWPHQDRCLLLEMYSEASRSQSVRDVLAAEEQLLVAELDAIFTRQMPQANPQQRAHRIQFLLMLVDGVACRAFGDKEVDQQELTRINGILSRHLFS</sequence>
<dbReference type="InterPro" id="IPR050109">
    <property type="entry name" value="HTH-type_TetR-like_transc_reg"/>
</dbReference>
<accession>A0A0B1RDM2</accession>
<dbReference type="GO" id="GO:0003700">
    <property type="term" value="F:DNA-binding transcription factor activity"/>
    <property type="evidence" value="ECO:0007669"/>
    <property type="project" value="TreeGrafter"/>
</dbReference>
<dbReference type="PROSITE" id="PS01081">
    <property type="entry name" value="HTH_TETR_1"/>
    <property type="match status" value="1"/>
</dbReference>
<dbReference type="PANTHER" id="PTHR30055:SF234">
    <property type="entry name" value="HTH-TYPE TRANSCRIPTIONAL REGULATOR BETI"/>
    <property type="match status" value="1"/>
</dbReference>
<evidence type="ECO:0000256" key="3">
    <source>
        <dbReference type="ARBA" id="ARBA00023163"/>
    </source>
</evidence>
<evidence type="ECO:0000259" key="5">
    <source>
        <dbReference type="PROSITE" id="PS50977"/>
    </source>
</evidence>
<dbReference type="AlphaFoldDB" id="A0A0B1RDM2"/>
<feature type="domain" description="HTH tetR-type" evidence="5">
    <location>
        <begin position="11"/>
        <end position="71"/>
    </location>
</feature>
<dbReference type="Pfam" id="PF00440">
    <property type="entry name" value="TetR_N"/>
    <property type="match status" value="1"/>
</dbReference>
<keyword evidence="2 4" id="KW-0238">DNA-binding</keyword>
<keyword evidence="3" id="KW-0804">Transcription</keyword>
<evidence type="ECO:0000313" key="6">
    <source>
        <dbReference type="EMBL" id="KHJ69322.1"/>
    </source>
</evidence>
<dbReference type="PRINTS" id="PR00455">
    <property type="entry name" value="HTHTETR"/>
</dbReference>
<dbReference type="Proteomes" id="UP000030853">
    <property type="component" value="Unassembled WGS sequence"/>
</dbReference>